<feature type="chain" id="PRO_5042614908" evidence="1">
    <location>
        <begin position="23"/>
        <end position="269"/>
    </location>
</feature>
<sequence length="269" mass="29495">MNKHLKHLLLTMCIFVFGFALTGCGIATTTSVKITSATKASCTVSIGFDDEALNALAQNMDSSKTELIKEMKKSGAKYTKKKLDGIYYNIFYSTIHNKNLSDIEKLLSEAGYTNVCVSPKYFFATLDPKSAQKGSSYGPGSSINLTDMDDISFYMSMKITFKSKVNFTNGTVSKDGKTVSWVIKDAEKVTRLCASTTKVNKTARSKSVVNGKTYKPGKKLTVSNPKSLAKMKLDGKAVKPGKAVLKKGTHKLIIWSKDGKVQRVTFKIK</sequence>
<dbReference type="AlphaFoldDB" id="A0AAI9NZ80"/>
<dbReference type="PROSITE" id="PS51257">
    <property type="entry name" value="PROKAR_LIPOPROTEIN"/>
    <property type="match status" value="1"/>
</dbReference>
<evidence type="ECO:0000313" key="3">
    <source>
        <dbReference type="Proteomes" id="UP000660047"/>
    </source>
</evidence>
<protein>
    <submittedName>
        <fullName evidence="2">Uncharacterized protein</fullName>
    </submittedName>
</protein>
<dbReference type="EMBL" id="BLYL01000021">
    <property type="protein sequence ID" value="GFO95568.1"/>
    <property type="molecule type" value="Genomic_DNA"/>
</dbReference>
<evidence type="ECO:0000313" key="2">
    <source>
        <dbReference type="EMBL" id="GFO95568.1"/>
    </source>
</evidence>
<keyword evidence="1" id="KW-0732">Signal</keyword>
<feature type="signal peptide" evidence="1">
    <location>
        <begin position="1"/>
        <end position="22"/>
    </location>
</feature>
<comment type="caution">
    <text evidence="2">The sequence shown here is derived from an EMBL/GenBank/DDBJ whole genome shotgun (WGS) entry which is preliminary data.</text>
</comment>
<dbReference type="Proteomes" id="UP000660047">
    <property type="component" value="Unassembled WGS sequence"/>
</dbReference>
<gene>
    <name evidence="2" type="ORF">COEU31_26140</name>
</gene>
<proteinExistence type="predicted"/>
<reference evidence="2" key="1">
    <citation type="submission" date="2020-06" db="EMBL/GenBank/DDBJ databases">
        <title>Characterization of fructooligosaccharide metabolism and fructooligosaccharide-degrading enzymes in human commensal butyrate producers.</title>
        <authorList>
            <person name="Tanno H."/>
            <person name="Fujii T."/>
            <person name="Hirano K."/>
            <person name="Maeno S."/>
            <person name="Tonozuka T."/>
            <person name="Sakamoto M."/>
            <person name="Ohkuma M."/>
            <person name="Tochio T."/>
            <person name="Endo A."/>
        </authorList>
    </citation>
    <scope>NUCLEOTIDE SEQUENCE</scope>
    <source>
        <strain evidence="2">JCM 31265</strain>
    </source>
</reference>
<dbReference type="RefSeq" id="WP_055224608.1">
    <property type="nucleotide sequence ID" value="NZ_BLYL01000021.1"/>
</dbReference>
<dbReference type="CDD" id="cd21631">
    <property type="entry name" value="RHH_CopG_NikR-like"/>
    <property type="match status" value="1"/>
</dbReference>
<organism evidence="2 3">
    <name type="scientific">Coprococcus eutactus</name>
    <dbReference type="NCBI Taxonomy" id="33043"/>
    <lineage>
        <taxon>Bacteria</taxon>
        <taxon>Bacillati</taxon>
        <taxon>Bacillota</taxon>
        <taxon>Clostridia</taxon>
        <taxon>Lachnospirales</taxon>
        <taxon>Lachnospiraceae</taxon>
        <taxon>Coprococcus</taxon>
    </lineage>
</organism>
<name>A0AAI9NZ80_9FIRM</name>
<evidence type="ECO:0000256" key="1">
    <source>
        <dbReference type="SAM" id="SignalP"/>
    </source>
</evidence>
<accession>A0AAI9NZ80</accession>